<dbReference type="SUPFAM" id="SSF52540">
    <property type="entry name" value="P-loop containing nucleoside triphosphate hydrolases"/>
    <property type="match status" value="1"/>
</dbReference>
<dbReference type="InterPro" id="IPR002156">
    <property type="entry name" value="RNaseH_domain"/>
</dbReference>
<dbReference type="Pfam" id="PF19568">
    <property type="entry name" value="Spore_III_AA"/>
    <property type="match status" value="1"/>
</dbReference>
<dbReference type="OrthoDB" id="26838at2759"/>
<feature type="domain" description="RNase H type-1" evidence="4">
    <location>
        <begin position="744"/>
        <end position="903"/>
    </location>
</feature>
<feature type="domain" description="CSD" evidence="5">
    <location>
        <begin position="2"/>
        <end position="69"/>
    </location>
</feature>
<dbReference type="PANTHER" id="PTHR20953:SF3">
    <property type="entry name" value="P-LOOP CONTAINING NUCLEOSIDE TRIPHOSPHATE HYDROLASES SUPERFAMILY PROTEIN"/>
    <property type="match status" value="1"/>
</dbReference>
<dbReference type="InterPro" id="IPR011129">
    <property type="entry name" value="CSD"/>
</dbReference>
<dbReference type="GO" id="GO:0005524">
    <property type="term" value="F:ATP binding"/>
    <property type="evidence" value="ECO:0007669"/>
    <property type="project" value="UniProtKB-KW"/>
</dbReference>
<evidence type="ECO:0000256" key="2">
    <source>
        <dbReference type="ARBA" id="ARBA00022840"/>
    </source>
</evidence>
<dbReference type="InterPro" id="IPR012337">
    <property type="entry name" value="RNaseH-like_sf"/>
</dbReference>
<keyword evidence="7" id="KW-1185">Reference proteome</keyword>
<dbReference type="SUPFAM" id="SSF50249">
    <property type="entry name" value="Nucleic acid-binding proteins"/>
    <property type="match status" value="1"/>
</dbReference>
<feature type="region of interest" description="Disordered" evidence="3">
    <location>
        <begin position="245"/>
        <end position="275"/>
    </location>
</feature>
<dbReference type="Proteomes" id="UP000604046">
    <property type="component" value="Unassembled WGS sequence"/>
</dbReference>
<dbReference type="SUPFAM" id="SSF53098">
    <property type="entry name" value="Ribonuclease H-like"/>
    <property type="match status" value="1"/>
</dbReference>
<evidence type="ECO:0000313" key="6">
    <source>
        <dbReference type="EMBL" id="CAE7366040.1"/>
    </source>
</evidence>
<evidence type="ECO:0000256" key="3">
    <source>
        <dbReference type="SAM" id="MobiDB-lite"/>
    </source>
</evidence>
<feature type="compositionally biased region" description="Acidic residues" evidence="3">
    <location>
        <begin position="264"/>
        <end position="275"/>
    </location>
</feature>
<comment type="caution">
    <text evidence="6">The sequence shown here is derived from an EMBL/GenBank/DDBJ whole genome shotgun (WGS) entry which is preliminary data.</text>
</comment>
<dbReference type="SMART" id="SM00382">
    <property type="entry name" value="AAA"/>
    <property type="match status" value="1"/>
</dbReference>
<dbReference type="InterPro" id="IPR002059">
    <property type="entry name" value="CSP_DNA-bd"/>
</dbReference>
<dbReference type="Gene3D" id="3.40.50.300">
    <property type="entry name" value="P-loop containing nucleotide triphosphate hydrolases"/>
    <property type="match status" value="1"/>
</dbReference>
<evidence type="ECO:0000256" key="1">
    <source>
        <dbReference type="ARBA" id="ARBA00022741"/>
    </source>
</evidence>
<evidence type="ECO:0000259" key="4">
    <source>
        <dbReference type="PROSITE" id="PS50879"/>
    </source>
</evidence>
<feature type="region of interest" description="Disordered" evidence="3">
    <location>
        <begin position="1486"/>
        <end position="1541"/>
    </location>
</feature>
<dbReference type="GO" id="GO:0003676">
    <property type="term" value="F:nucleic acid binding"/>
    <property type="evidence" value="ECO:0007669"/>
    <property type="project" value="InterPro"/>
</dbReference>
<feature type="region of interest" description="Disordered" evidence="3">
    <location>
        <begin position="674"/>
        <end position="734"/>
    </location>
</feature>
<dbReference type="Pfam" id="PF00313">
    <property type="entry name" value="CSD"/>
    <property type="match status" value="1"/>
</dbReference>
<keyword evidence="1" id="KW-0547">Nucleotide-binding</keyword>
<reference evidence="6" key="1">
    <citation type="submission" date="2021-02" db="EMBL/GenBank/DDBJ databases">
        <authorList>
            <person name="Dougan E. K."/>
            <person name="Rhodes N."/>
            <person name="Thang M."/>
            <person name="Chan C."/>
        </authorList>
    </citation>
    <scope>NUCLEOTIDE SEQUENCE</scope>
</reference>
<dbReference type="PROSITE" id="PS51857">
    <property type="entry name" value="CSD_2"/>
    <property type="match status" value="1"/>
</dbReference>
<dbReference type="InterPro" id="IPR003593">
    <property type="entry name" value="AAA+_ATPase"/>
</dbReference>
<dbReference type="PROSITE" id="PS00352">
    <property type="entry name" value="CSD_1"/>
    <property type="match status" value="1"/>
</dbReference>
<evidence type="ECO:0000313" key="7">
    <source>
        <dbReference type="Proteomes" id="UP000604046"/>
    </source>
</evidence>
<dbReference type="Gene3D" id="2.40.50.140">
    <property type="entry name" value="Nucleic acid-binding proteins"/>
    <property type="match status" value="1"/>
</dbReference>
<dbReference type="GO" id="GO:0004523">
    <property type="term" value="F:RNA-DNA hybrid ribonuclease activity"/>
    <property type="evidence" value="ECO:0007669"/>
    <property type="project" value="InterPro"/>
</dbReference>
<dbReference type="CDD" id="cd17039">
    <property type="entry name" value="Ubl_ubiquitin_like"/>
    <property type="match status" value="1"/>
</dbReference>
<dbReference type="InterPro" id="IPR027417">
    <property type="entry name" value="P-loop_NTPase"/>
</dbReference>
<dbReference type="PANTHER" id="PTHR20953">
    <property type="entry name" value="KINASE-RELATED"/>
    <property type="match status" value="1"/>
</dbReference>
<proteinExistence type="predicted"/>
<dbReference type="SMART" id="SM00357">
    <property type="entry name" value="CSP"/>
    <property type="match status" value="1"/>
</dbReference>
<dbReference type="InterPro" id="IPR045735">
    <property type="entry name" value="Spore_III_AA_AAA+_ATPase"/>
</dbReference>
<dbReference type="CDD" id="cd00009">
    <property type="entry name" value="AAA"/>
    <property type="match status" value="1"/>
</dbReference>
<dbReference type="CDD" id="cd04458">
    <property type="entry name" value="CSP_CDS"/>
    <property type="match status" value="1"/>
</dbReference>
<dbReference type="InterPro" id="IPR012340">
    <property type="entry name" value="NA-bd_OB-fold"/>
</dbReference>
<keyword evidence="2" id="KW-0067">ATP-binding</keyword>
<dbReference type="PROSITE" id="PS50879">
    <property type="entry name" value="RNASE_H_1"/>
    <property type="match status" value="1"/>
</dbReference>
<organism evidence="6 7">
    <name type="scientific">Symbiodinium natans</name>
    <dbReference type="NCBI Taxonomy" id="878477"/>
    <lineage>
        <taxon>Eukaryota</taxon>
        <taxon>Sar</taxon>
        <taxon>Alveolata</taxon>
        <taxon>Dinophyceae</taxon>
        <taxon>Suessiales</taxon>
        <taxon>Symbiodiniaceae</taxon>
        <taxon>Symbiodinium</taxon>
    </lineage>
</organism>
<gene>
    <name evidence="6" type="primary">ycf45</name>
    <name evidence="6" type="ORF">SNAT2548_LOCUS19866</name>
</gene>
<accession>A0A812PXE4</accession>
<feature type="compositionally biased region" description="Pro residues" evidence="3">
    <location>
        <begin position="1532"/>
        <end position="1541"/>
    </location>
</feature>
<dbReference type="InterPro" id="IPR019844">
    <property type="entry name" value="CSD_CS"/>
</dbReference>
<sequence>MAHAGRLKRFLADKGYGFIENSDGSGDVFLHSSQLIEGDPDDLVQGVEIAFDIEEDARSGRTRATNVAVKHSAGKGKGRPAWDWEEPAAAQNSLWERTEHMDHMELGRLLRKSGQQLMGQGKSISGAPVCSVLLAEQVLSRFSDLEAVCASVQSLVFPTRFETELADWLLGLDRGQGEMRQFKEAISWHYSSWSEFINGAIEDFDSQPFKLDEGFLWKIRLHETGHSILLATGLRKLVDQGLHEAKAGSDAATSQPDSGREAQPEAEDTDRDSGAEDEDCIRVFVCIMARGVELTLSLPVDSTIAQVMAKLEELEGVEHGAQHLFSSSQSSKLEPEELVVDGTQLFLSSLEDVRMLSLLPEHIRPQLNSACLVDVVLDLDRKPVVHERDDQGNLRKRVLDGCPLVTQGDLDAAEAHELLAGRWTKDNRSGISGTLHRVARIVDHYGGGSLTGLTLRMAHPMYGLTEKVPQLRRVIEDGKSLLVLGPPGSGKTTLLREVARSLSEEFNRRVFVIDTSSEICGFGRSAHVAVGRTTRRMQVADRSLQHKDMLEAVQNHTPEVLVIDEIGSQEEVEAACRIGFKGISLVATAHANNLKEAMDNVALQSLFGGFQTSTVADQTAQRSADGRKFVVQRRSAPVFRSLVELGRGSGDEWVVHEDLEGAVDLILARKPALGSRVPAPGAHSRTAGPGASRSLPGKDPTAQESAGAETPLARGHPATRAPEAAALGPDEIEARRSMRDREISGRAYRLCFDGGVDGGNAGPGGAGAILRRLRAGTGHPDRRTSRTWMLYHPRSCPELMEYAGLLIGLRGVEQILQTLRPAPEVILIEGDCKFVVDRHSGVGTARGLRSEHPDVEAKMDRLAQLVEEAVQQIAKKNVTVDMVKWRNRGRNKAADRLSHEARDWKRSTIELGPEVLGLLNSFETGPVPTAWHVKAQHPMLRISNCTVMHPQQSFGFVGMELTPDSADGSFSLSVRVDGGWSKLDSFLLGLVPSDTIDFTRAREGVAGEIGFWFSPKSGTVCGTLEGQKAQFILPSLAGMPCDRVGLGLAKDKKKAPLLPGTRWGMTYKRGGLELFLAMPGDALQSLGHVQWPWGDTLPERRYSAALLFKPRRGGSGSGVVGWGKGSGRRSHPPLCNGAPDGPPIISRDPCLTLLGQWHASDSCGWTWYALHPGLGFLEQLSEGEVRHIQSCRRCFEGHCSDLDAENFCRGLTDVELARRWIQSRRSFMVDTYLPIQSVSPGIRVSGRKIYHPQCRLKHEWVQFTATFSDCLAVGLGGQWSNNDSFLIGVTPAECNFDPAAHPADLGFFFAPRSVSMLGLDGTNFSWPSELQAAWERQMTEEGFDCEMNDFSRHGEGCCLATFQGAAWCIKRSKLNELEIYYLHDDEWAKVGVAPWKSSLLKTWKRWHFTIIFKSRQRHGVPWGGIHNRKGVGKSQRCNRQLPFLNVMLYEELVGEIVRPFPSTCVNEDGFTVMGWESGKTLVEPMQLQRPEVDEDGDEEWSREAMTRDNLSMRQGDGAGVRFDIHPKRRPLGRPPPEFSDL</sequence>
<dbReference type="InterPro" id="IPR036397">
    <property type="entry name" value="RNaseH_sf"/>
</dbReference>
<dbReference type="Gene3D" id="3.30.420.10">
    <property type="entry name" value="Ribonuclease H-like superfamily/Ribonuclease H"/>
    <property type="match status" value="1"/>
</dbReference>
<name>A0A812PXE4_9DINO</name>
<protein>
    <submittedName>
        <fullName evidence="6">Ycf45 protein</fullName>
    </submittedName>
</protein>
<dbReference type="EMBL" id="CAJNDS010002191">
    <property type="protein sequence ID" value="CAE7366040.1"/>
    <property type="molecule type" value="Genomic_DNA"/>
</dbReference>
<evidence type="ECO:0000259" key="5">
    <source>
        <dbReference type="PROSITE" id="PS51857"/>
    </source>
</evidence>